<reference evidence="1" key="2">
    <citation type="submission" date="2022-01" db="EMBL/GenBank/DDBJ databases">
        <authorList>
            <person name="Yamashiro T."/>
            <person name="Shiraishi A."/>
            <person name="Satake H."/>
            <person name="Nakayama K."/>
        </authorList>
    </citation>
    <scope>NUCLEOTIDE SEQUENCE</scope>
</reference>
<protein>
    <submittedName>
        <fullName evidence="1">MDIS1-interacting receptor like kinase 2-like protein</fullName>
    </submittedName>
</protein>
<dbReference type="InterPro" id="IPR021109">
    <property type="entry name" value="Peptidase_aspartic_dom_sf"/>
</dbReference>
<name>A0ABQ4WPN3_9ASTR</name>
<keyword evidence="2" id="KW-1185">Reference proteome</keyword>
<sequence>MKCHKGSMSNVLLDKLKLDGEFELEDEIVGEQLIKEYKSIKEKEDLGVFVLPIRLEGKYYFHALVDMGSNINMMPYRIYELLDRDKVKPRSDKVRMLDHSNAETMGRLLDVLCQVEVTTILANFMLLDVPVDRDVPIIVERKSDSDDEEEYTIKGHEFRRQLYGPNSPKYLECEDLMDRALAQQDSLNLFNKKCVWKKVVSFLGTLPISLRNADWKRNYSERNSKEEMDRK</sequence>
<gene>
    <name evidence="1" type="ORF">Tco_0628165</name>
</gene>
<accession>A0ABQ4WPN3</accession>
<dbReference type="PANTHER" id="PTHR33067">
    <property type="entry name" value="RNA-DIRECTED DNA POLYMERASE-RELATED"/>
    <property type="match status" value="1"/>
</dbReference>
<organism evidence="1 2">
    <name type="scientific">Tanacetum coccineum</name>
    <dbReference type="NCBI Taxonomy" id="301880"/>
    <lineage>
        <taxon>Eukaryota</taxon>
        <taxon>Viridiplantae</taxon>
        <taxon>Streptophyta</taxon>
        <taxon>Embryophyta</taxon>
        <taxon>Tracheophyta</taxon>
        <taxon>Spermatophyta</taxon>
        <taxon>Magnoliopsida</taxon>
        <taxon>eudicotyledons</taxon>
        <taxon>Gunneridae</taxon>
        <taxon>Pentapetalae</taxon>
        <taxon>asterids</taxon>
        <taxon>campanulids</taxon>
        <taxon>Asterales</taxon>
        <taxon>Asteraceae</taxon>
        <taxon>Asteroideae</taxon>
        <taxon>Anthemideae</taxon>
        <taxon>Anthemidinae</taxon>
        <taxon>Tanacetum</taxon>
    </lineage>
</organism>
<proteinExistence type="predicted"/>
<dbReference type="PANTHER" id="PTHR33067:SF9">
    <property type="entry name" value="RNA-DIRECTED DNA POLYMERASE"/>
    <property type="match status" value="1"/>
</dbReference>
<comment type="caution">
    <text evidence="1">The sequence shown here is derived from an EMBL/GenBank/DDBJ whole genome shotgun (WGS) entry which is preliminary data.</text>
</comment>
<dbReference type="EMBL" id="BQNB010008825">
    <property type="protein sequence ID" value="GJS54803.1"/>
    <property type="molecule type" value="Genomic_DNA"/>
</dbReference>
<reference evidence="1" key="1">
    <citation type="journal article" date="2022" name="Int. J. Mol. Sci.">
        <title>Draft Genome of Tanacetum Coccineum: Genomic Comparison of Closely Related Tanacetum-Family Plants.</title>
        <authorList>
            <person name="Yamashiro T."/>
            <person name="Shiraishi A."/>
            <person name="Nakayama K."/>
            <person name="Satake H."/>
        </authorList>
    </citation>
    <scope>NUCLEOTIDE SEQUENCE</scope>
</reference>
<dbReference type="Proteomes" id="UP001151760">
    <property type="component" value="Unassembled WGS sequence"/>
</dbReference>
<evidence type="ECO:0000313" key="2">
    <source>
        <dbReference type="Proteomes" id="UP001151760"/>
    </source>
</evidence>
<evidence type="ECO:0000313" key="1">
    <source>
        <dbReference type="EMBL" id="GJS54803.1"/>
    </source>
</evidence>
<dbReference type="Gene3D" id="2.40.70.10">
    <property type="entry name" value="Acid Proteases"/>
    <property type="match status" value="1"/>
</dbReference>